<dbReference type="AlphaFoldDB" id="Q5CW84"/>
<feature type="region of interest" description="Disordered" evidence="6">
    <location>
        <begin position="1"/>
        <end position="21"/>
    </location>
</feature>
<dbReference type="InterPro" id="IPR018247">
    <property type="entry name" value="EF_Hand_1_Ca_BS"/>
</dbReference>
<evidence type="ECO:0000256" key="2">
    <source>
        <dbReference type="ARBA" id="ARBA00005253"/>
    </source>
</evidence>
<dbReference type="KEGG" id="cpv:cgd8_1280"/>
<organism evidence="8 9">
    <name type="scientific">Cryptosporidium parvum (strain Iowa II)</name>
    <dbReference type="NCBI Taxonomy" id="353152"/>
    <lineage>
        <taxon>Eukaryota</taxon>
        <taxon>Sar</taxon>
        <taxon>Alveolata</taxon>
        <taxon>Apicomplexa</taxon>
        <taxon>Conoidasida</taxon>
        <taxon>Coccidia</taxon>
        <taxon>Eucoccidiorida</taxon>
        <taxon>Eimeriorina</taxon>
        <taxon>Cryptosporidiidae</taxon>
        <taxon>Cryptosporidium</taxon>
    </lineage>
</organism>
<sequence length="166" mass="18856">TMKRRTSPTRKRGNEWPGLTDDEIEEIRKTFNLFDTDGSGTIDPKEMKAAMQSLGFESQNPTMYQLIADLDREGSSAIDFEEFLDAIASKLGDKDSREGIQKIFAMFDDDKTGSITLKNLKRVAHELGETMTDDELREMIERADSNGDGEISFEDFYSIMTKKTFV</sequence>
<dbReference type="OMA" id="YMDVDEL"/>
<dbReference type="InterPro" id="IPR011992">
    <property type="entry name" value="EF-hand-dom_pair"/>
</dbReference>
<dbReference type="STRING" id="353152.Q5CW84"/>
<dbReference type="SMART" id="SM00054">
    <property type="entry name" value="EFh"/>
    <property type="match status" value="4"/>
</dbReference>
<dbReference type="Proteomes" id="UP000006726">
    <property type="component" value="Chromosome 8"/>
</dbReference>
<evidence type="ECO:0000256" key="1">
    <source>
        <dbReference type="ARBA" id="ARBA00004245"/>
    </source>
</evidence>
<name>Q5CW84_CRYPI</name>
<dbReference type="Pfam" id="PF13499">
    <property type="entry name" value="EF-hand_7"/>
    <property type="match status" value="2"/>
</dbReference>
<proteinExistence type="inferred from homology"/>
<dbReference type="RefSeq" id="XP_627035.1">
    <property type="nucleotide sequence ID" value="XM_627035.1"/>
</dbReference>
<dbReference type="GeneID" id="3374398"/>
<comment type="subcellular location">
    <subcellularLocation>
        <location evidence="1">Cytoplasm</location>
        <location evidence="1">Cytoskeleton</location>
    </subcellularLocation>
</comment>
<accession>Q5CW84</accession>
<evidence type="ECO:0000256" key="4">
    <source>
        <dbReference type="ARBA" id="ARBA00022837"/>
    </source>
</evidence>
<gene>
    <name evidence="8" type="ORF">cgd8_1280</name>
</gene>
<evidence type="ECO:0000313" key="9">
    <source>
        <dbReference type="Proteomes" id="UP000006726"/>
    </source>
</evidence>
<dbReference type="GO" id="GO:0016460">
    <property type="term" value="C:myosin II complex"/>
    <property type="evidence" value="ECO:0007669"/>
    <property type="project" value="TreeGrafter"/>
</dbReference>
<dbReference type="SUPFAM" id="SSF47473">
    <property type="entry name" value="EF-hand"/>
    <property type="match status" value="1"/>
</dbReference>
<dbReference type="PANTHER" id="PTHR23048:SF59">
    <property type="entry name" value="EF-HAND SUPERFAMILY PROTEIN"/>
    <property type="match status" value="1"/>
</dbReference>
<dbReference type="EMBL" id="AAEE01000003">
    <property type="protein sequence ID" value="EAK89676.1"/>
    <property type="molecule type" value="Genomic_DNA"/>
</dbReference>
<dbReference type="Gene3D" id="1.10.238.10">
    <property type="entry name" value="EF-hand"/>
    <property type="match status" value="2"/>
</dbReference>
<dbReference type="PROSITE" id="PS50222">
    <property type="entry name" value="EF_HAND_2"/>
    <property type="match status" value="4"/>
</dbReference>
<evidence type="ECO:0000313" key="8">
    <source>
        <dbReference type="EMBL" id="EAK89676.1"/>
    </source>
</evidence>
<feature type="compositionally biased region" description="Basic residues" evidence="6">
    <location>
        <begin position="1"/>
        <end position="11"/>
    </location>
</feature>
<feature type="non-terminal residue" evidence="8">
    <location>
        <position position="1"/>
    </location>
</feature>
<feature type="domain" description="EF-hand" evidence="7">
    <location>
        <begin position="131"/>
        <end position="166"/>
    </location>
</feature>
<dbReference type="GO" id="GO:0005509">
    <property type="term" value="F:calcium ion binding"/>
    <property type="evidence" value="ECO:0007669"/>
    <property type="project" value="InterPro"/>
</dbReference>
<comment type="similarity">
    <text evidence="2">Belongs to the centrin family.</text>
</comment>
<keyword evidence="5" id="KW-0206">Cytoskeleton</keyword>
<dbReference type="InParanoid" id="Q5CW84"/>
<keyword evidence="5" id="KW-0963">Cytoplasm</keyword>
<evidence type="ECO:0000256" key="5">
    <source>
        <dbReference type="ARBA" id="ARBA00023212"/>
    </source>
</evidence>
<dbReference type="CDD" id="cd00051">
    <property type="entry name" value="EFh"/>
    <property type="match status" value="1"/>
</dbReference>
<evidence type="ECO:0000259" key="7">
    <source>
        <dbReference type="PROSITE" id="PS50222"/>
    </source>
</evidence>
<dbReference type="PANTHER" id="PTHR23048">
    <property type="entry name" value="MYOSIN LIGHT CHAIN 1, 3"/>
    <property type="match status" value="1"/>
</dbReference>
<feature type="domain" description="EF-hand" evidence="7">
    <location>
        <begin position="95"/>
        <end position="130"/>
    </location>
</feature>
<comment type="caution">
    <text evidence="8">The sequence shown here is derived from an EMBL/GenBank/DDBJ whole genome shotgun (WGS) entry which is preliminary data.</text>
</comment>
<protein>
    <submittedName>
        <fullName evidence="8">Centrin, caltractin</fullName>
    </submittedName>
</protein>
<keyword evidence="3" id="KW-0677">Repeat</keyword>
<feature type="domain" description="EF-hand" evidence="7">
    <location>
        <begin position="58"/>
        <end position="93"/>
    </location>
</feature>
<evidence type="ECO:0000256" key="6">
    <source>
        <dbReference type="SAM" id="MobiDB-lite"/>
    </source>
</evidence>
<feature type="domain" description="EF-hand" evidence="7">
    <location>
        <begin position="22"/>
        <end position="57"/>
    </location>
</feature>
<dbReference type="PROSITE" id="PS00018">
    <property type="entry name" value="EF_HAND_1"/>
    <property type="match status" value="2"/>
</dbReference>
<keyword evidence="4" id="KW-0106">Calcium</keyword>
<evidence type="ECO:0000256" key="3">
    <source>
        <dbReference type="ARBA" id="ARBA00022737"/>
    </source>
</evidence>
<keyword evidence="9" id="KW-1185">Reference proteome</keyword>
<dbReference type="FunFam" id="1.10.238.10:FF:000232">
    <property type="entry name" value="Centrin-2, putative"/>
    <property type="match status" value="1"/>
</dbReference>
<dbReference type="InterPro" id="IPR002048">
    <property type="entry name" value="EF_hand_dom"/>
</dbReference>
<dbReference type="OrthoDB" id="26525at2759"/>
<dbReference type="InterPro" id="IPR050230">
    <property type="entry name" value="CALM/Myosin/TropC-like"/>
</dbReference>
<reference evidence="8 9" key="1">
    <citation type="journal article" date="2004" name="Science">
        <title>Complete genome sequence of the apicomplexan, Cryptosporidium parvum.</title>
        <authorList>
            <person name="Abrahamsen M.S."/>
            <person name="Templeton T.J."/>
            <person name="Enomoto S."/>
            <person name="Abrahante J.E."/>
            <person name="Zhu G."/>
            <person name="Lancto C.A."/>
            <person name="Deng M."/>
            <person name="Liu C."/>
            <person name="Widmer G."/>
            <person name="Tzipori S."/>
            <person name="Buck G.A."/>
            <person name="Xu P."/>
            <person name="Bankier A.T."/>
            <person name="Dear P.H."/>
            <person name="Konfortov B.A."/>
            <person name="Spriggs H.F."/>
            <person name="Iyer L."/>
            <person name="Anantharaman V."/>
            <person name="Aravind L."/>
            <person name="Kapur V."/>
        </authorList>
    </citation>
    <scope>NUCLEOTIDE SEQUENCE [LARGE SCALE GENOMIC DNA]</scope>
    <source>
        <strain evidence="9">Iowa II</strain>
    </source>
</reference>